<keyword evidence="9" id="KW-0460">Magnesium</keyword>
<organism evidence="12 13">
    <name type="scientific">Limnothrix redekei LRLZ20PSL1</name>
    <dbReference type="NCBI Taxonomy" id="3112953"/>
    <lineage>
        <taxon>Bacteria</taxon>
        <taxon>Bacillati</taxon>
        <taxon>Cyanobacteriota</taxon>
        <taxon>Cyanophyceae</taxon>
        <taxon>Pseudanabaenales</taxon>
        <taxon>Pseudanabaenaceae</taxon>
        <taxon>Limnothrix</taxon>
    </lineage>
</organism>
<keyword evidence="13" id="KW-1185">Reference proteome</keyword>
<keyword evidence="9" id="KW-0479">Metal-binding</keyword>
<feature type="binding site" evidence="9">
    <location>
        <begin position="14"/>
        <end position="19"/>
    </location>
    <ligand>
        <name>ATP</name>
        <dbReference type="ChEBI" id="CHEBI:30616"/>
    </ligand>
</feature>
<dbReference type="NCBIfam" id="NF003792">
    <property type="entry name" value="PRK05380.1"/>
    <property type="match status" value="1"/>
</dbReference>
<comment type="catalytic activity">
    <reaction evidence="9">
        <text>UTP + NH4(+) + ATP = CTP + ADP + phosphate + 2 H(+)</text>
        <dbReference type="Rhea" id="RHEA:16597"/>
        <dbReference type="ChEBI" id="CHEBI:15378"/>
        <dbReference type="ChEBI" id="CHEBI:28938"/>
        <dbReference type="ChEBI" id="CHEBI:30616"/>
        <dbReference type="ChEBI" id="CHEBI:37563"/>
        <dbReference type="ChEBI" id="CHEBI:43474"/>
        <dbReference type="ChEBI" id="CHEBI:46398"/>
        <dbReference type="ChEBI" id="CHEBI:456216"/>
    </reaction>
</comment>
<comment type="caution">
    <text evidence="12">The sequence shown here is derived from an EMBL/GenBank/DDBJ whole genome shotgun (WGS) entry which is preliminary data.</text>
</comment>
<comment type="subunit">
    <text evidence="9">Homotetramer.</text>
</comment>
<feature type="binding site" evidence="9">
    <location>
        <position position="13"/>
    </location>
    <ligand>
        <name>CTP</name>
        <dbReference type="ChEBI" id="CHEBI:37563"/>
        <note>allosteric inhibitor</note>
    </ligand>
</feature>
<dbReference type="NCBIfam" id="TIGR00337">
    <property type="entry name" value="PyrG"/>
    <property type="match status" value="1"/>
</dbReference>
<sequence>MTKFIFVTGGVVSSIGKGIVAASLGRLLKSRNYSVSILKLDPYINVDPGTMSPFQHGEVFVTGDGAETDLDLGHYERFTDTDMSRLNSVTTGQIYQSVLNKERRGDYNGGTVQVIPHITGEIRDRIHRVARNTNSDVVISEIGGTVGDIESLPYLEAVRQFRKDAGRNNVLYVHVTLIPWIPAAGETKTKPTQHSVKELRSIGIQPDIIVCRCSQPLPANQRAKLSEFCDVPESCVIPAMDKPSIYDVPLSLEEEGLAHQALALLGMEPRQPDLSRWRNLVDRLHNPVRTVTVAIVGKYVSLSDAYLSVVEALRHSAIDTHSELNIRWVSSEDLENGGPEKYLSDVDGIVVPGGFGIRGIDGKIAAIRYARENHIPFLGLCLGMQCSMIEWARNVAGLPGANSAEFDPQCENPVIGLLPEQEDVVDLGGTMRLGLYPCQVQPDSLAHRLYGKEVVYERHRHRYEFNNSYRSQVIETGYRISGTSLDGRLAEIVELPSHPFFLATQFHPEFLSRPNRPHPLFLGFVQAAIARQAPSSPAPIAPPEPALASLEAVNSVEDPAEDPLSTFASNAEAELANL</sequence>
<evidence type="ECO:0000256" key="2">
    <source>
        <dbReference type="ARBA" id="ARBA00007533"/>
    </source>
</evidence>
<comment type="function">
    <text evidence="9">Catalyzes the ATP-dependent amination of UTP to CTP with either L-glutamine or ammonia as the source of nitrogen. Regulates intracellular CTP levels through interactions with the four ribonucleotide triphosphates.</text>
</comment>
<evidence type="ECO:0000256" key="8">
    <source>
        <dbReference type="ARBA" id="ARBA00047781"/>
    </source>
</evidence>
<feature type="binding site" evidence="9">
    <location>
        <position position="354"/>
    </location>
    <ligand>
        <name>L-glutamine</name>
        <dbReference type="ChEBI" id="CHEBI:58359"/>
    </ligand>
</feature>
<dbReference type="InterPro" id="IPR017926">
    <property type="entry name" value="GATASE"/>
</dbReference>
<dbReference type="InterPro" id="IPR004468">
    <property type="entry name" value="CTP_synthase"/>
</dbReference>
<comment type="miscellaneous">
    <text evidence="9">CTPSs have evolved a hybrid strategy for distinguishing between UTP and CTP. The overlapping regions of the product feedback inhibitory and substrate sites recognize a common feature in both compounds, the triphosphate moiety. To differentiate isosteric substrate and product pyrimidine rings, an additional pocket far from the expected kinase/ligase catalytic site, specifically recognizes the cytosine and ribose portions of the product inhibitor.</text>
</comment>
<keyword evidence="3 9" id="KW-0436">Ligase</keyword>
<comment type="activity regulation">
    <text evidence="9">Allosterically activated by GTP, when glutamine is the substrate; GTP has no effect on the reaction when ammonia is the substrate. The allosteric effector GTP functions by stabilizing the protein conformation that binds the tetrahedral intermediate(s) formed during glutamine hydrolysis. Inhibited by the product CTP, via allosteric rather than competitive inhibition.</text>
</comment>
<feature type="binding site" evidence="9">
    <location>
        <begin position="382"/>
        <end position="385"/>
    </location>
    <ligand>
        <name>L-glutamine</name>
        <dbReference type="ChEBI" id="CHEBI:58359"/>
    </ligand>
</feature>
<comment type="catalytic activity">
    <reaction evidence="8 9">
        <text>UTP + L-glutamine + ATP + H2O = CTP + L-glutamate + ADP + phosphate + 2 H(+)</text>
        <dbReference type="Rhea" id="RHEA:26426"/>
        <dbReference type="ChEBI" id="CHEBI:15377"/>
        <dbReference type="ChEBI" id="CHEBI:15378"/>
        <dbReference type="ChEBI" id="CHEBI:29985"/>
        <dbReference type="ChEBI" id="CHEBI:30616"/>
        <dbReference type="ChEBI" id="CHEBI:37563"/>
        <dbReference type="ChEBI" id="CHEBI:43474"/>
        <dbReference type="ChEBI" id="CHEBI:46398"/>
        <dbReference type="ChEBI" id="CHEBI:58359"/>
        <dbReference type="ChEBI" id="CHEBI:456216"/>
        <dbReference type="EC" id="6.3.4.2"/>
    </reaction>
</comment>
<protein>
    <recommendedName>
        <fullName evidence="9">CTP synthase</fullName>
        <ecNumber evidence="9">6.3.4.2</ecNumber>
    </recommendedName>
    <alternativeName>
        <fullName evidence="9">Cytidine 5'-triphosphate synthase</fullName>
    </alternativeName>
    <alternativeName>
        <fullName evidence="9">Cytidine triphosphate synthetase</fullName>
        <shortName evidence="9">CTP synthetase</shortName>
        <shortName evidence="9">CTPS</shortName>
    </alternativeName>
    <alternativeName>
        <fullName evidence="9">UTP--ammonia ligase</fullName>
    </alternativeName>
</protein>
<dbReference type="InterPro" id="IPR029062">
    <property type="entry name" value="Class_I_gatase-like"/>
</dbReference>
<evidence type="ECO:0000313" key="13">
    <source>
        <dbReference type="Proteomes" id="UP001604335"/>
    </source>
</evidence>
<evidence type="ECO:0000256" key="4">
    <source>
        <dbReference type="ARBA" id="ARBA00022741"/>
    </source>
</evidence>
<dbReference type="Pfam" id="PF06418">
    <property type="entry name" value="CTP_synth_N"/>
    <property type="match status" value="1"/>
</dbReference>
<feature type="binding site" evidence="9">
    <location>
        <position position="462"/>
    </location>
    <ligand>
        <name>L-glutamine</name>
        <dbReference type="ChEBI" id="CHEBI:58359"/>
    </ligand>
</feature>
<reference evidence="13" key="1">
    <citation type="journal article" date="2024" name="Algal Res.">
        <title>Biochemical, toxicological and genomic investigation of a high-biomass producing Limnothrix strain isolated from Italian shallow drinking water reservoir.</title>
        <authorList>
            <person name="Simonazzi M."/>
            <person name="Shishido T.K."/>
            <person name="Delbaje E."/>
            <person name="Wahlsten M."/>
            <person name="Fewer D.P."/>
            <person name="Sivonen K."/>
            <person name="Pezzolesi L."/>
            <person name="Pistocchi R."/>
        </authorList>
    </citation>
    <scope>NUCLEOTIDE SEQUENCE [LARGE SCALE GENOMIC DNA]</scope>
    <source>
        <strain evidence="13">LRLZ20PSL1</strain>
    </source>
</reference>
<dbReference type="EC" id="6.3.4.2" evidence="9"/>
<dbReference type="RefSeq" id="WP_393009860.1">
    <property type="nucleotide sequence ID" value="NZ_JAZAQF010000001.1"/>
</dbReference>
<evidence type="ECO:0000259" key="11">
    <source>
        <dbReference type="Pfam" id="PF06418"/>
    </source>
</evidence>
<feature type="binding site" evidence="9">
    <location>
        <begin position="188"/>
        <end position="193"/>
    </location>
    <ligand>
        <name>CTP</name>
        <dbReference type="ChEBI" id="CHEBI:37563"/>
        <note>allosteric inhibitor</note>
    </ligand>
</feature>
<name>A0ABW7C8A7_9CYAN</name>
<dbReference type="Pfam" id="PF00117">
    <property type="entry name" value="GATase"/>
    <property type="match status" value="1"/>
</dbReference>
<comment type="pathway">
    <text evidence="1 9">Pyrimidine metabolism; CTP biosynthesis via de novo pathway; CTP from UDP: step 2/2.</text>
</comment>
<keyword evidence="7 9" id="KW-0665">Pyrimidine biosynthesis</keyword>
<dbReference type="CDD" id="cd01746">
    <property type="entry name" value="GATase1_CTP_Synthase"/>
    <property type="match status" value="1"/>
</dbReference>
<feature type="domain" description="Glutamine amidotransferase" evidence="10">
    <location>
        <begin position="302"/>
        <end position="526"/>
    </location>
</feature>
<proteinExistence type="inferred from homology"/>
<feature type="active site" evidence="9">
    <location>
        <position position="509"/>
    </location>
</feature>
<feature type="domain" description="CTP synthase N-terminal" evidence="11">
    <location>
        <begin position="3"/>
        <end position="265"/>
    </location>
</feature>
<feature type="binding site" evidence="9">
    <location>
        <position position="71"/>
    </location>
    <ligand>
        <name>Mg(2+)</name>
        <dbReference type="ChEBI" id="CHEBI:18420"/>
    </ligand>
</feature>
<dbReference type="EMBL" id="JAZAQF010000001">
    <property type="protein sequence ID" value="MFG3816166.1"/>
    <property type="molecule type" value="Genomic_DNA"/>
</dbReference>
<evidence type="ECO:0000259" key="10">
    <source>
        <dbReference type="Pfam" id="PF00117"/>
    </source>
</evidence>
<keyword evidence="4 9" id="KW-0547">Nucleotide-binding</keyword>
<feature type="binding site" evidence="9">
    <location>
        <position position="405"/>
    </location>
    <ligand>
        <name>L-glutamine</name>
        <dbReference type="ChEBI" id="CHEBI:58359"/>
    </ligand>
</feature>
<gene>
    <name evidence="9" type="primary">pyrG</name>
    <name evidence="12" type="ORF">VPK24_00835</name>
</gene>
<feature type="binding site" evidence="9">
    <location>
        <position position="13"/>
    </location>
    <ligand>
        <name>UTP</name>
        <dbReference type="ChEBI" id="CHEBI:46398"/>
    </ligand>
</feature>
<feature type="binding site" evidence="9">
    <location>
        <position position="71"/>
    </location>
    <ligand>
        <name>ATP</name>
        <dbReference type="ChEBI" id="CHEBI:30616"/>
    </ligand>
</feature>
<comment type="caution">
    <text evidence="9">Lacks conserved residue(s) required for the propagation of feature annotation.</text>
</comment>
<dbReference type="InterPro" id="IPR017456">
    <property type="entry name" value="CTP_synthase_N"/>
</dbReference>
<evidence type="ECO:0000256" key="5">
    <source>
        <dbReference type="ARBA" id="ARBA00022840"/>
    </source>
</evidence>
<accession>A0ABW7C8A7</accession>
<dbReference type="GO" id="GO:0003883">
    <property type="term" value="F:CTP synthase activity"/>
    <property type="evidence" value="ECO:0007669"/>
    <property type="project" value="UniProtKB-EC"/>
</dbReference>
<dbReference type="SUPFAM" id="SSF52540">
    <property type="entry name" value="P-loop containing nucleoside triphosphate hydrolases"/>
    <property type="match status" value="1"/>
</dbReference>
<evidence type="ECO:0000256" key="7">
    <source>
        <dbReference type="ARBA" id="ARBA00022975"/>
    </source>
</evidence>
<evidence type="ECO:0000313" key="12">
    <source>
        <dbReference type="EMBL" id="MFG3816166.1"/>
    </source>
</evidence>
<feature type="active site" evidence="9">
    <location>
        <position position="507"/>
    </location>
</feature>
<feature type="binding site" evidence="9">
    <location>
        <position position="224"/>
    </location>
    <ligand>
        <name>CTP</name>
        <dbReference type="ChEBI" id="CHEBI:37563"/>
        <note>allosteric inhibitor</note>
    </ligand>
</feature>
<comment type="similarity">
    <text evidence="2 9">Belongs to the CTP synthase family.</text>
</comment>
<dbReference type="CDD" id="cd03113">
    <property type="entry name" value="CTPS_N"/>
    <property type="match status" value="1"/>
</dbReference>
<feature type="region of interest" description="Amidoligase domain" evidence="9">
    <location>
        <begin position="1"/>
        <end position="267"/>
    </location>
</feature>
<feature type="binding site" evidence="9">
    <location>
        <begin position="148"/>
        <end position="150"/>
    </location>
    <ligand>
        <name>CTP</name>
        <dbReference type="ChEBI" id="CHEBI:37563"/>
        <note>allosteric inhibitor</note>
    </ligand>
</feature>
<feature type="active site" description="Nucleophile; for glutamine hydrolysis" evidence="9">
    <location>
        <position position="381"/>
    </location>
</feature>
<dbReference type="Gene3D" id="3.40.50.880">
    <property type="match status" value="1"/>
</dbReference>
<evidence type="ECO:0000256" key="9">
    <source>
        <dbReference type="HAMAP-Rule" id="MF_01227"/>
    </source>
</evidence>
<comment type="catalytic activity">
    <reaction evidence="9">
        <text>L-glutamine + H2O = L-glutamate + NH4(+)</text>
        <dbReference type="Rhea" id="RHEA:15889"/>
        <dbReference type="ChEBI" id="CHEBI:15377"/>
        <dbReference type="ChEBI" id="CHEBI:28938"/>
        <dbReference type="ChEBI" id="CHEBI:29985"/>
        <dbReference type="ChEBI" id="CHEBI:58359"/>
    </reaction>
</comment>
<dbReference type="HAMAP" id="MF_01227">
    <property type="entry name" value="PyrG"/>
    <property type="match status" value="1"/>
</dbReference>
<dbReference type="SUPFAM" id="SSF52317">
    <property type="entry name" value="Class I glutamine amidotransferase-like"/>
    <property type="match status" value="1"/>
</dbReference>
<evidence type="ECO:0000256" key="1">
    <source>
        <dbReference type="ARBA" id="ARBA00005171"/>
    </source>
</evidence>
<dbReference type="PANTHER" id="PTHR11550">
    <property type="entry name" value="CTP SYNTHASE"/>
    <property type="match status" value="1"/>
</dbReference>
<feature type="binding site" evidence="9">
    <location>
        <begin position="188"/>
        <end position="193"/>
    </location>
    <ligand>
        <name>UTP</name>
        <dbReference type="ChEBI" id="CHEBI:46398"/>
    </ligand>
</feature>
<evidence type="ECO:0000256" key="3">
    <source>
        <dbReference type="ARBA" id="ARBA00022598"/>
    </source>
</evidence>
<evidence type="ECO:0000256" key="6">
    <source>
        <dbReference type="ARBA" id="ARBA00022962"/>
    </source>
</evidence>
<dbReference type="InterPro" id="IPR027417">
    <property type="entry name" value="P-loop_NTPase"/>
</dbReference>
<dbReference type="InterPro" id="IPR033828">
    <property type="entry name" value="GATase1_CTP_Synthase"/>
</dbReference>
<dbReference type="Proteomes" id="UP001604335">
    <property type="component" value="Unassembled WGS sequence"/>
</dbReference>
<keyword evidence="6 9" id="KW-0315">Glutamine amidotransferase</keyword>
<dbReference type="PROSITE" id="PS51273">
    <property type="entry name" value="GATASE_TYPE_1"/>
    <property type="match status" value="1"/>
</dbReference>
<dbReference type="Gene3D" id="3.40.50.300">
    <property type="entry name" value="P-loop containing nucleotide triphosphate hydrolases"/>
    <property type="match status" value="1"/>
</dbReference>
<dbReference type="PANTHER" id="PTHR11550:SF0">
    <property type="entry name" value="CTP SYNTHASE-RELATED"/>
    <property type="match status" value="1"/>
</dbReference>
<feature type="binding site" evidence="9">
    <location>
        <position position="141"/>
    </location>
    <ligand>
        <name>Mg(2+)</name>
        <dbReference type="ChEBI" id="CHEBI:18420"/>
    </ligand>
</feature>
<feature type="binding site" evidence="9">
    <location>
        <position position="224"/>
    </location>
    <ligand>
        <name>UTP</name>
        <dbReference type="ChEBI" id="CHEBI:46398"/>
    </ligand>
</feature>
<keyword evidence="5 9" id="KW-0067">ATP-binding</keyword>